<protein>
    <submittedName>
        <fullName evidence="8">Beta-hexosaminidase</fullName>
        <ecNumber evidence="8">3.2.1.52</ecNumber>
    </submittedName>
</protein>
<dbReference type="InterPro" id="IPR025705">
    <property type="entry name" value="Beta_hexosaminidase_sua/sub"/>
</dbReference>
<feature type="domain" description="F5/8 type C" evidence="7">
    <location>
        <begin position="40"/>
        <end position="209"/>
    </location>
</feature>
<dbReference type="InterPro" id="IPR052764">
    <property type="entry name" value="GH20_Enzymes"/>
</dbReference>
<dbReference type="CDD" id="cd06564">
    <property type="entry name" value="GH20_DspB_LnbB-like"/>
    <property type="match status" value="1"/>
</dbReference>
<dbReference type="Gene3D" id="2.60.120.260">
    <property type="entry name" value="Galactose-binding domain-like"/>
    <property type="match status" value="2"/>
</dbReference>
<dbReference type="InterPro" id="IPR000421">
    <property type="entry name" value="FA58C"/>
</dbReference>
<dbReference type="PANTHER" id="PTHR43678:SF1">
    <property type="entry name" value="BETA-N-ACETYLHEXOSAMINIDASE"/>
    <property type="match status" value="1"/>
</dbReference>
<gene>
    <name evidence="8" type="primary">exo I</name>
    <name evidence="8" type="ORF">AQZ59_00431</name>
</gene>
<dbReference type="Proteomes" id="UP000054404">
    <property type="component" value="Unassembled WGS sequence"/>
</dbReference>
<dbReference type="Pfam" id="PF00728">
    <property type="entry name" value="Glyco_hydro_20"/>
    <property type="match status" value="1"/>
</dbReference>
<dbReference type="InterPro" id="IPR017853">
    <property type="entry name" value="GH"/>
</dbReference>
<reference evidence="8 9" key="1">
    <citation type="submission" date="2015-11" db="EMBL/GenBank/DDBJ databases">
        <title>Draft Genome Sequence of the Type Strain Trueperella bernardiae LCDC 89-0504T, Isolated from Blood Culture.</title>
        <authorList>
            <person name="Bernier A.-M."/>
            <person name="Bernard K."/>
        </authorList>
    </citation>
    <scope>NUCLEOTIDE SEQUENCE [LARGE SCALE GENOMIC DNA]</scope>
    <source>
        <strain evidence="8 9">LCDC 89-0504</strain>
    </source>
</reference>
<dbReference type="InterPro" id="IPR029018">
    <property type="entry name" value="Hex-like_dom2"/>
</dbReference>
<organism evidence="8 9">
    <name type="scientific">Trueperella bernardiae</name>
    <dbReference type="NCBI Taxonomy" id="59561"/>
    <lineage>
        <taxon>Bacteria</taxon>
        <taxon>Bacillati</taxon>
        <taxon>Actinomycetota</taxon>
        <taxon>Actinomycetes</taxon>
        <taxon>Actinomycetales</taxon>
        <taxon>Actinomycetaceae</taxon>
        <taxon>Trueperella</taxon>
    </lineage>
</organism>
<evidence type="ECO:0000256" key="4">
    <source>
        <dbReference type="ARBA" id="ARBA00023295"/>
    </source>
</evidence>
<sequence>MIGTSRSWSRRAIAAVSAALVVVAGGGFGTLTAPPATADTTDTFIGGPDQLYVGYADSEETQEPNGNGPAAKAIDGVATTYWHTNWSVGNTETPGPHWISVGTFPGAQIADCSFTGIEYTQRQGSSGTGKHNGIVGNYEIHVSDSPIEDGAGFTDTTRVASGTFENTDSAQVVRFEGPATGKFVTLKALSALVNSQNLTSVGDIRLIGSCHTEAGATIVTPTAPIQSENGASITVPTIAGVDYKINGAIVTGDVTLNNGATTVTATPRDGYTFFGDQSVSYDFSYEGMPIPATIPSLTGQFARSEGTWTATQDVTVVRPDTFASSAQLLVDELNAYTNGDSVTGATNGTGIEIVIDDTHKESLGEEGYTLSIQPAGVTITAATARGAFWGTRTLSQMLRQSLTLPAGSVTDTPTYKERGVTLCACQINFSTEWIERFLNEMADLKLNSILMEMKLKSDAYPAANTFSYYSREDVKAFVEKADSYGIDVIPEINSPGHMNIWLENLPQFQLKDQAGNGSVDRLDITNPQAVEFYKTLIDEYDGVFSTNYWHMGADEYLMGASYATYPQLARYAREVTGNSQATGADAFTYFINDINSYVKAKGKTLRIWNDGIVATHAVTLDKDIVVEHWLGSGRSANELANDGYRLVNANLKLYFARATPYPIQANGPAFLYNDPNFDVNIFQGRDGVVSKTDNILGAKLSIWPDNGVKQTENEVELDVYEAMRYIAQITWSGGNPSDNPTYADFKAKRVDKIERSPMWENINRKPLEDGVYTISQPAGKSLQLAGNASLGDGDEWTLTSTPDHYYQLKNMATNQCLSVVSGYKHLSTVTQVGARPEARPCVDVSKIYTGNQAGNSGYAERNPQKWMLLTTGDGSFEIVNAVTLQRLAVATGAEEHIDFVEFNGTKKDTKPAAGEIVQLPGDMTDDVWKIEPSTRTFTATVASNPLTAYPSADDAGAATMTVTITNRTDANLTNVVVKPPVKNGWLITPGAQTIDTIGDGEAKDVTFKVKPDWYRGEAEFVFNVTAGEQSANVRATISAVCGLPTSPTAVGASSEELTGERAPNGPKEAAVDGNPATFWHTAWQNSHPDYPHYIDLQVGEDGVDLCGFVYTPRQGQVNGRVKDYEIYAANEMPSDPAGWGEPVARGSFEDSTKSQLVSLDGVKAKYLRFQGLNAQPSATDATVMSAGELQVIRGRGAPKTLVEPAEPTYDGLSYTIPATEGVTYLVDGAPVTPGSHEGQAGSTLVVTAEPADGYYFSDSFYDNDGKFIPWVHTFETLIVPDEPTWVDENLTITVPESEYVDYLLGSTLLSPGTHSVEPGYVAQMSAQLKDGLADGITLDPQAQTTWTHQFPDKAVVPDEPAEPVCETIDRPSTPAKATDRLGEASGDRFADLWAIDADGHLRFYPSLGNGKFAGKGVVSCDAQNFASMAPIPDMNGDGRADMLVTLDDGRAFFYNSQGDGFLTRGQQAGHGWSNLDNLAYVGRIGSSRSEFVVARHVPSGDLYRYVLTPSGMHSGTKIGHSWGDMRSIMSAGDLTGDGVSDVIATGRDGGLYLYAGSSDGYISLADRIGHGWDAFTHVTVPGDTDGDGRLDLVGIRNDGKLFSYHNTGSGWGPAKEAGHGWSSIAMIG</sequence>
<dbReference type="Gene3D" id="3.20.20.80">
    <property type="entry name" value="Glycosidases"/>
    <property type="match status" value="1"/>
</dbReference>
<keyword evidence="4 8" id="KW-0326">Glycosidase</keyword>
<evidence type="ECO:0000313" key="9">
    <source>
        <dbReference type="Proteomes" id="UP000054404"/>
    </source>
</evidence>
<comment type="similarity">
    <text evidence="1">Belongs to the glycosyl hydrolase 20 family.</text>
</comment>
<keyword evidence="3 8" id="KW-0378">Hydrolase</keyword>
<dbReference type="PROSITE" id="PS50022">
    <property type="entry name" value="FA58C_3"/>
    <property type="match status" value="2"/>
</dbReference>
<evidence type="ECO:0000256" key="3">
    <source>
        <dbReference type="ARBA" id="ARBA00022801"/>
    </source>
</evidence>
<dbReference type="InterPro" id="IPR000772">
    <property type="entry name" value="Ricin_B_lectin"/>
</dbReference>
<keyword evidence="2 6" id="KW-0732">Signal</keyword>
<keyword evidence="9" id="KW-1185">Reference proteome</keyword>
<dbReference type="GO" id="GO:0005975">
    <property type="term" value="P:carbohydrate metabolic process"/>
    <property type="evidence" value="ECO:0007669"/>
    <property type="project" value="InterPro"/>
</dbReference>
<dbReference type="InterPro" id="IPR015882">
    <property type="entry name" value="HEX_bac_N"/>
</dbReference>
<dbReference type="Gene3D" id="3.30.379.10">
    <property type="entry name" value="Chitobiase/beta-hexosaminidase domain 2-like"/>
    <property type="match status" value="1"/>
</dbReference>
<dbReference type="Gene3D" id="2.130.10.130">
    <property type="entry name" value="Integrin alpha, N-terminal"/>
    <property type="match status" value="1"/>
</dbReference>
<dbReference type="GO" id="GO:0004563">
    <property type="term" value="F:beta-N-acetylhexosaminidase activity"/>
    <property type="evidence" value="ECO:0007669"/>
    <property type="project" value="UniProtKB-EC"/>
</dbReference>
<dbReference type="InterPro" id="IPR028994">
    <property type="entry name" value="Integrin_alpha_N"/>
</dbReference>
<accession>A0A0W1KKH4</accession>
<feature type="domain" description="F5/8 type C" evidence="7">
    <location>
        <begin position="1036"/>
        <end position="1188"/>
    </location>
</feature>
<evidence type="ECO:0000313" key="8">
    <source>
        <dbReference type="EMBL" id="KTF04450.1"/>
    </source>
</evidence>
<dbReference type="SUPFAM" id="SSF50370">
    <property type="entry name" value="Ricin B-like lectins"/>
    <property type="match status" value="1"/>
</dbReference>
<dbReference type="STRING" id="59561.AQZ59_00431"/>
<evidence type="ECO:0000256" key="2">
    <source>
        <dbReference type="ARBA" id="ARBA00022729"/>
    </source>
</evidence>
<evidence type="ECO:0000259" key="7">
    <source>
        <dbReference type="PROSITE" id="PS50022"/>
    </source>
</evidence>
<dbReference type="EMBL" id="LNIZ01000002">
    <property type="protein sequence ID" value="KTF04450.1"/>
    <property type="molecule type" value="Genomic_DNA"/>
</dbReference>
<comment type="caution">
    <text evidence="8">The sequence shown here is derived from an EMBL/GenBank/DDBJ whole genome shotgun (WGS) entry which is preliminary data.</text>
</comment>
<evidence type="ECO:0000256" key="5">
    <source>
        <dbReference type="PIRSR" id="PIRSR625705-1"/>
    </source>
</evidence>
<dbReference type="InterPro" id="IPR013517">
    <property type="entry name" value="FG-GAP"/>
</dbReference>
<dbReference type="Gene3D" id="2.80.10.50">
    <property type="match status" value="1"/>
</dbReference>
<feature type="signal peptide" evidence="6">
    <location>
        <begin position="1"/>
        <end position="38"/>
    </location>
</feature>
<dbReference type="EC" id="3.2.1.52" evidence="8"/>
<dbReference type="SUPFAM" id="SSF55545">
    <property type="entry name" value="beta-N-acetylhexosaminidase-like domain"/>
    <property type="match status" value="1"/>
</dbReference>
<dbReference type="SUPFAM" id="SSF51445">
    <property type="entry name" value="(Trans)glycosidases"/>
    <property type="match status" value="1"/>
</dbReference>
<dbReference type="SUPFAM" id="SSF69318">
    <property type="entry name" value="Integrin alpha N-terminal domain"/>
    <property type="match status" value="2"/>
</dbReference>
<evidence type="ECO:0000256" key="1">
    <source>
        <dbReference type="ARBA" id="ARBA00006285"/>
    </source>
</evidence>
<evidence type="ECO:0000256" key="6">
    <source>
        <dbReference type="SAM" id="SignalP"/>
    </source>
</evidence>
<dbReference type="InterPro" id="IPR008979">
    <property type="entry name" value="Galactose-bd-like_sf"/>
</dbReference>
<dbReference type="InterPro" id="IPR015883">
    <property type="entry name" value="Glyco_hydro_20_cat"/>
</dbReference>
<dbReference type="PRINTS" id="PR00738">
    <property type="entry name" value="GLHYDRLASE20"/>
</dbReference>
<dbReference type="CDD" id="cd23386">
    <property type="entry name" value="beta-trefoil_Ricin_LNBase"/>
    <property type="match status" value="1"/>
</dbReference>
<dbReference type="SUPFAM" id="SSF49785">
    <property type="entry name" value="Galactose-binding domain-like"/>
    <property type="match status" value="2"/>
</dbReference>
<name>A0A0W1KKH4_9ACTO</name>
<feature type="active site" description="Proton donor" evidence="5">
    <location>
        <position position="555"/>
    </location>
</feature>
<dbReference type="PATRIC" id="fig|59561.3.peg.425"/>
<proteinExistence type="inferred from homology"/>
<feature type="chain" id="PRO_5006924271" evidence="6">
    <location>
        <begin position="39"/>
        <end position="1628"/>
    </location>
</feature>
<dbReference type="Pfam" id="PF13517">
    <property type="entry name" value="FG-GAP_3"/>
    <property type="match status" value="1"/>
</dbReference>
<dbReference type="PANTHER" id="PTHR43678">
    <property type="entry name" value="PUTATIVE (AFU_ORTHOLOGUE AFUA_2G00640)-RELATED"/>
    <property type="match status" value="1"/>
</dbReference>
<dbReference type="Pfam" id="PF00754">
    <property type="entry name" value="F5_F8_type_C"/>
    <property type="match status" value="2"/>
</dbReference>
<dbReference type="Pfam" id="PF14200">
    <property type="entry name" value="RicinB_lectin_2"/>
    <property type="match status" value="1"/>
</dbReference>
<dbReference type="Pfam" id="PF02838">
    <property type="entry name" value="Glyco_hydro_20b"/>
    <property type="match status" value="1"/>
</dbReference>
<dbReference type="InterPro" id="IPR035992">
    <property type="entry name" value="Ricin_B-like_lectins"/>
</dbReference>